<organism evidence="1 2">
    <name type="scientific">Ciona intestinalis</name>
    <name type="common">Transparent sea squirt</name>
    <name type="synonym">Ascidia intestinalis</name>
    <dbReference type="NCBI Taxonomy" id="7719"/>
    <lineage>
        <taxon>Eukaryota</taxon>
        <taxon>Metazoa</taxon>
        <taxon>Chordata</taxon>
        <taxon>Tunicata</taxon>
        <taxon>Ascidiacea</taxon>
        <taxon>Phlebobranchia</taxon>
        <taxon>Cionidae</taxon>
        <taxon>Ciona</taxon>
    </lineage>
</organism>
<dbReference type="AlphaFoldDB" id="F6VA61"/>
<dbReference type="InParanoid" id="F6VA61"/>
<reference evidence="2" key="1">
    <citation type="journal article" date="2002" name="Science">
        <title>The draft genome of Ciona intestinalis: insights into chordate and vertebrate origins.</title>
        <authorList>
            <person name="Dehal P."/>
            <person name="Satou Y."/>
            <person name="Campbell R.K."/>
            <person name="Chapman J."/>
            <person name="Degnan B."/>
            <person name="De Tomaso A."/>
            <person name="Davidson B."/>
            <person name="Di Gregorio A."/>
            <person name="Gelpke M."/>
            <person name="Goodstein D.M."/>
            <person name="Harafuji N."/>
            <person name="Hastings K.E."/>
            <person name="Ho I."/>
            <person name="Hotta K."/>
            <person name="Huang W."/>
            <person name="Kawashima T."/>
            <person name="Lemaire P."/>
            <person name="Martinez D."/>
            <person name="Meinertzhagen I.A."/>
            <person name="Necula S."/>
            <person name="Nonaka M."/>
            <person name="Putnam N."/>
            <person name="Rash S."/>
            <person name="Saiga H."/>
            <person name="Satake M."/>
            <person name="Terry A."/>
            <person name="Yamada L."/>
            <person name="Wang H.G."/>
            <person name="Awazu S."/>
            <person name="Azumi K."/>
            <person name="Boore J."/>
            <person name="Branno M."/>
            <person name="Chin-Bow S."/>
            <person name="DeSantis R."/>
            <person name="Doyle S."/>
            <person name="Francino P."/>
            <person name="Keys D.N."/>
            <person name="Haga S."/>
            <person name="Hayashi H."/>
            <person name="Hino K."/>
            <person name="Imai K.S."/>
            <person name="Inaba K."/>
            <person name="Kano S."/>
            <person name="Kobayashi K."/>
            <person name="Kobayashi M."/>
            <person name="Lee B.I."/>
            <person name="Makabe K.W."/>
            <person name="Manohar C."/>
            <person name="Matassi G."/>
            <person name="Medina M."/>
            <person name="Mochizuki Y."/>
            <person name="Mount S."/>
            <person name="Morishita T."/>
            <person name="Miura S."/>
            <person name="Nakayama A."/>
            <person name="Nishizaka S."/>
            <person name="Nomoto H."/>
            <person name="Ohta F."/>
            <person name="Oishi K."/>
            <person name="Rigoutsos I."/>
            <person name="Sano M."/>
            <person name="Sasaki A."/>
            <person name="Sasakura Y."/>
            <person name="Shoguchi E."/>
            <person name="Shin-i T."/>
            <person name="Spagnuolo A."/>
            <person name="Stainier D."/>
            <person name="Suzuki M.M."/>
            <person name="Tassy O."/>
            <person name="Takatori N."/>
            <person name="Tokuoka M."/>
            <person name="Yagi K."/>
            <person name="Yoshizaki F."/>
            <person name="Wada S."/>
            <person name="Zhang C."/>
            <person name="Hyatt P.D."/>
            <person name="Larimer F."/>
            <person name="Detter C."/>
            <person name="Doggett N."/>
            <person name="Glavina T."/>
            <person name="Hawkins T."/>
            <person name="Richardson P."/>
            <person name="Lucas S."/>
            <person name="Kohara Y."/>
            <person name="Levine M."/>
            <person name="Satoh N."/>
            <person name="Rokhsar D.S."/>
        </authorList>
    </citation>
    <scope>NUCLEOTIDE SEQUENCE [LARGE SCALE GENOMIC DNA]</scope>
</reference>
<evidence type="ECO:0000313" key="1">
    <source>
        <dbReference type="Ensembl" id="ENSCINP00000022573.2"/>
    </source>
</evidence>
<evidence type="ECO:0000313" key="2">
    <source>
        <dbReference type="Proteomes" id="UP000008144"/>
    </source>
</evidence>
<reference evidence="1" key="3">
    <citation type="submission" date="2025-08" db="UniProtKB">
        <authorList>
            <consortium name="Ensembl"/>
        </authorList>
    </citation>
    <scope>IDENTIFICATION</scope>
</reference>
<name>F6VA61_CIOIN</name>
<sequence>ACEAISKLSDLRSVILALLSASDTRTLLETVRLLRTCLADQKSSNLWVETAEENVKDLHENSIFILSCSTNGKLLSSLSEVLDQLFKLSPEKVLEKFSTKEFVASLLEALGQLY</sequence>
<protein>
    <submittedName>
        <fullName evidence="1">Uncharacterized protein</fullName>
    </submittedName>
</protein>
<dbReference type="Ensembl" id="ENSCINT00000022819.2">
    <property type="protein sequence ID" value="ENSCINP00000022573.2"/>
    <property type="gene ID" value="ENSCING00000011943.2"/>
</dbReference>
<dbReference type="EMBL" id="EAAA01002410">
    <property type="status" value="NOT_ANNOTATED_CDS"/>
    <property type="molecule type" value="Genomic_DNA"/>
</dbReference>
<dbReference type="Proteomes" id="UP000008144">
    <property type="component" value="Chromosome 7"/>
</dbReference>
<accession>F6VA61</accession>
<proteinExistence type="predicted"/>
<dbReference type="GeneTree" id="ENSGT00390000004737"/>
<keyword evidence="2" id="KW-1185">Reference proteome</keyword>
<reference evidence="1" key="4">
    <citation type="submission" date="2025-09" db="UniProtKB">
        <authorList>
            <consortium name="Ensembl"/>
        </authorList>
    </citation>
    <scope>IDENTIFICATION</scope>
</reference>
<dbReference type="HOGENOM" id="CLU_2126570_0_0_1"/>
<reference evidence="1" key="2">
    <citation type="journal article" date="2008" name="Genome Biol.">
        <title>Improved genome assembly and evidence-based global gene model set for the chordate Ciona intestinalis: new insight into intron and operon populations.</title>
        <authorList>
            <person name="Satou Y."/>
            <person name="Mineta K."/>
            <person name="Ogasawara M."/>
            <person name="Sasakura Y."/>
            <person name="Shoguchi E."/>
            <person name="Ueno K."/>
            <person name="Yamada L."/>
            <person name="Matsumoto J."/>
            <person name="Wasserscheid J."/>
            <person name="Dewar K."/>
            <person name="Wiley G.B."/>
            <person name="Macmil S.L."/>
            <person name="Roe B.A."/>
            <person name="Zeller R.W."/>
            <person name="Hastings K.E."/>
            <person name="Lemaire P."/>
            <person name="Lindquist E."/>
            <person name="Endo T."/>
            <person name="Hotta K."/>
            <person name="Inaba K."/>
        </authorList>
    </citation>
    <scope>NUCLEOTIDE SEQUENCE [LARGE SCALE GENOMIC DNA]</scope>
    <source>
        <strain evidence="1">wild type</strain>
    </source>
</reference>